<comment type="caution">
    <text evidence="8">Lacks conserved residue(s) required for the propagation of feature annotation.</text>
</comment>
<keyword evidence="5 8" id="KW-1133">Transmembrane helix</keyword>
<evidence type="ECO:0000256" key="8">
    <source>
        <dbReference type="RuleBase" id="RU364003"/>
    </source>
</evidence>
<keyword evidence="4 8" id="KW-0999">Mitochondrion inner membrane</keyword>
<evidence type="ECO:0000313" key="11">
    <source>
        <dbReference type="Proteomes" id="UP001385951"/>
    </source>
</evidence>
<comment type="similarity">
    <text evidence="2 8">Belongs to the Tim17/Tim22/Tim23 family.</text>
</comment>
<dbReference type="GO" id="GO:0008320">
    <property type="term" value="F:protein transmembrane transporter activity"/>
    <property type="evidence" value="ECO:0007669"/>
    <property type="project" value="InterPro"/>
</dbReference>
<evidence type="ECO:0000256" key="4">
    <source>
        <dbReference type="ARBA" id="ARBA00022792"/>
    </source>
</evidence>
<dbReference type="PANTHER" id="PTHR15371">
    <property type="entry name" value="TIM23"/>
    <property type="match status" value="1"/>
</dbReference>
<evidence type="ECO:0000313" key="10">
    <source>
        <dbReference type="EMBL" id="KAK7687974.1"/>
    </source>
</evidence>
<evidence type="ECO:0000256" key="3">
    <source>
        <dbReference type="ARBA" id="ARBA00022692"/>
    </source>
</evidence>
<comment type="caution">
    <text evidence="10">The sequence shown here is derived from an EMBL/GenBank/DDBJ whole genome shotgun (WGS) entry which is preliminary data.</text>
</comment>
<comment type="subunit">
    <text evidence="8">Component of the TIM23 complex, at least composed of TIM23, TIM17, TIM50 and TIM21.</text>
</comment>
<comment type="function">
    <text evidence="8">Essential component of the TIM23 complex, a complex that mediates the translocation of transit peptide-containing proteins across the mitochondrial inner membrane.</text>
</comment>
<keyword evidence="8" id="KW-0813">Transport</keyword>
<accession>A0AAW0G8P6</accession>
<keyword evidence="8" id="KW-0811">Translocation</keyword>
<keyword evidence="3 8" id="KW-0812">Transmembrane</keyword>
<evidence type="ECO:0000256" key="5">
    <source>
        <dbReference type="ARBA" id="ARBA00022989"/>
    </source>
</evidence>
<dbReference type="Proteomes" id="UP001385951">
    <property type="component" value="Unassembled WGS sequence"/>
</dbReference>
<reference evidence="10 11" key="1">
    <citation type="submission" date="2022-09" db="EMBL/GenBank/DDBJ databases">
        <authorList>
            <person name="Palmer J.M."/>
        </authorList>
    </citation>
    <scope>NUCLEOTIDE SEQUENCE [LARGE SCALE GENOMIC DNA]</scope>
    <source>
        <strain evidence="10 11">DSM 7382</strain>
    </source>
</reference>
<feature type="compositionally biased region" description="Polar residues" evidence="9">
    <location>
        <begin position="19"/>
        <end position="30"/>
    </location>
</feature>
<proteinExistence type="inferred from homology"/>
<evidence type="ECO:0000256" key="6">
    <source>
        <dbReference type="ARBA" id="ARBA00023128"/>
    </source>
</evidence>
<feature type="compositionally biased region" description="Polar residues" evidence="9">
    <location>
        <begin position="1"/>
        <end position="11"/>
    </location>
</feature>
<dbReference type="AlphaFoldDB" id="A0AAW0G8P6"/>
<gene>
    <name evidence="10" type="primary">TIM23</name>
    <name evidence="10" type="ORF">QCA50_009193</name>
</gene>
<evidence type="ECO:0000256" key="2">
    <source>
        <dbReference type="ARBA" id="ARBA00008444"/>
    </source>
</evidence>
<evidence type="ECO:0000256" key="7">
    <source>
        <dbReference type="ARBA" id="ARBA00023136"/>
    </source>
</evidence>
<organism evidence="10 11">
    <name type="scientific">Cerrena zonata</name>
    <dbReference type="NCBI Taxonomy" id="2478898"/>
    <lineage>
        <taxon>Eukaryota</taxon>
        <taxon>Fungi</taxon>
        <taxon>Dikarya</taxon>
        <taxon>Basidiomycota</taxon>
        <taxon>Agaricomycotina</taxon>
        <taxon>Agaricomycetes</taxon>
        <taxon>Polyporales</taxon>
        <taxon>Cerrenaceae</taxon>
        <taxon>Cerrena</taxon>
    </lineage>
</organism>
<evidence type="ECO:0000256" key="9">
    <source>
        <dbReference type="SAM" id="MobiDB-lite"/>
    </source>
</evidence>
<dbReference type="InterPro" id="IPR045238">
    <property type="entry name" value="Tim23-like"/>
</dbReference>
<protein>
    <recommendedName>
        <fullName evidence="8">Mitochondrial import inner membrane translocase subunit TIM23</fullName>
    </recommendedName>
</protein>
<dbReference type="NCBIfam" id="TIGR00983">
    <property type="entry name" value="3a0801s02tim23"/>
    <property type="match status" value="1"/>
</dbReference>
<dbReference type="GO" id="GO:0030150">
    <property type="term" value="P:protein import into mitochondrial matrix"/>
    <property type="evidence" value="ECO:0007669"/>
    <property type="project" value="InterPro"/>
</dbReference>
<keyword evidence="6 8" id="KW-0496">Mitochondrion</keyword>
<dbReference type="InterPro" id="IPR005681">
    <property type="entry name" value="Tim23"/>
</dbReference>
<dbReference type="GO" id="GO:0005744">
    <property type="term" value="C:TIM23 mitochondrial import inner membrane translocase complex"/>
    <property type="evidence" value="ECO:0007669"/>
    <property type="project" value="InterPro"/>
</dbReference>
<keyword evidence="7 8" id="KW-0472">Membrane</keyword>
<feature type="transmembrane region" description="Helical" evidence="8">
    <location>
        <begin position="189"/>
        <end position="206"/>
    </location>
</feature>
<comment type="subcellular location">
    <subcellularLocation>
        <location evidence="1 8">Mitochondrion inner membrane</location>
        <topology evidence="1 8">Multi-pass membrane protein</topology>
    </subcellularLocation>
</comment>
<name>A0AAW0G8P6_9APHY</name>
<feature type="region of interest" description="Disordered" evidence="9">
    <location>
        <begin position="1"/>
        <end position="32"/>
    </location>
</feature>
<dbReference type="Pfam" id="PF02466">
    <property type="entry name" value="Tim17"/>
    <property type="match status" value="1"/>
</dbReference>
<evidence type="ECO:0000256" key="1">
    <source>
        <dbReference type="ARBA" id="ARBA00004448"/>
    </source>
</evidence>
<keyword evidence="11" id="KW-1185">Reference proteome</keyword>
<sequence>MQSDSAPTQDPSAVLRNATFAQSPAGSSSPDAPVTANDLLLGAYDPAKLHPMAGLEDKLDYLLLEDDMTSDLPGSGTAIPSRGWSDDLCYGTGTMYLSGLALGGIWGLREGARRPLAVSNARLRINSILNSVTRRGTFIGNSAGVLALVYNGINSTIDAVREKHDTAGSMAAGFLTGALYRSTAGVRPAIAAGAFVSGLAGVWGYVKRRV</sequence>
<dbReference type="EMBL" id="JASBNA010000012">
    <property type="protein sequence ID" value="KAK7687974.1"/>
    <property type="molecule type" value="Genomic_DNA"/>
</dbReference>
<dbReference type="PANTHER" id="PTHR15371:SF0">
    <property type="entry name" value="SD19278P"/>
    <property type="match status" value="1"/>
</dbReference>
<keyword evidence="8" id="KW-0653">Protein transport</keyword>